<dbReference type="STRING" id="478744.SAMN05444359_12310"/>
<evidence type="ECO:0000313" key="1">
    <source>
        <dbReference type="EMBL" id="SER06690.1"/>
    </source>
</evidence>
<evidence type="ECO:0000313" key="2">
    <source>
        <dbReference type="Proteomes" id="UP000199021"/>
    </source>
</evidence>
<reference evidence="2" key="1">
    <citation type="submission" date="2016-10" db="EMBL/GenBank/DDBJ databases">
        <authorList>
            <person name="Varghese N."/>
            <person name="Submissions S."/>
        </authorList>
    </citation>
    <scope>NUCLEOTIDE SEQUENCE [LARGE SCALE GENOMIC DNA]</scope>
    <source>
        <strain evidence="2">DSM 24740</strain>
    </source>
</reference>
<dbReference type="InParanoid" id="A0A1H9L5Q2"/>
<dbReference type="AlphaFoldDB" id="A0A1H9L5Q2"/>
<accession>A0A1H9L5Q2</accession>
<protein>
    <submittedName>
        <fullName evidence="1">Uncharacterized protein</fullName>
    </submittedName>
</protein>
<organism evidence="1 2">
    <name type="scientific">Neolewinella agarilytica</name>
    <dbReference type="NCBI Taxonomy" id="478744"/>
    <lineage>
        <taxon>Bacteria</taxon>
        <taxon>Pseudomonadati</taxon>
        <taxon>Bacteroidota</taxon>
        <taxon>Saprospiria</taxon>
        <taxon>Saprospirales</taxon>
        <taxon>Lewinellaceae</taxon>
        <taxon>Neolewinella</taxon>
    </lineage>
</organism>
<gene>
    <name evidence="1" type="ORF">SAMN05444359_12310</name>
</gene>
<dbReference type="EMBL" id="FOFB01000023">
    <property type="protein sequence ID" value="SER06690.1"/>
    <property type="molecule type" value="Genomic_DNA"/>
</dbReference>
<name>A0A1H9L5Q2_9BACT</name>
<proteinExistence type="predicted"/>
<dbReference type="Proteomes" id="UP000199021">
    <property type="component" value="Unassembled WGS sequence"/>
</dbReference>
<sequence length="70" mass="7448">MGGQDDAKMTVSGLFWGLAARTQVRGVLIGAVETLYVESDKGAQRLWACCTCSRGKEPLPEPSAPFGFNA</sequence>
<keyword evidence="2" id="KW-1185">Reference proteome</keyword>